<dbReference type="PANTHER" id="PTHR30540">
    <property type="entry name" value="OSMOTIC STRESS POTASSIUM TRANSPORTER"/>
    <property type="match status" value="1"/>
</dbReference>
<dbReference type="AlphaFoldDB" id="C4XP93"/>
<evidence type="ECO:0000313" key="15">
    <source>
        <dbReference type="EMBL" id="BAH75074.1"/>
    </source>
</evidence>
<dbReference type="InterPro" id="IPR023051">
    <property type="entry name" value="Kup"/>
</dbReference>
<dbReference type="InterPro" id="IPR003855">
    <property type="entry name" value="K+_transporter"/>
</dbReference>
<accession>C4XP93</accession>
<evidence type="ECO:0000256" key="11">
    <source>
        <dbReference type="ARBA" id="ARBA00023136"/>
    </source>
</evidence>
<keyword evidence="11 12" id="KW-0472">Membrane</keyword>
<keyword evidence="8 12" id="KW-0630">Potassium</keyword>
<keyword evidence="10 12" id="KW-0406">Ion transport</keyword>
<feature type="transmembrane region" description="Helical" evidence="12">
    <location>
        <begin position="300"/>
        <end position="328"/>
    </location>
</feature>
<evidence type="ECO:0000313" key="16">
    <source>
        <dbReference type="Proteomes" id="UP000009071"/>
    </source>
</evidence>
<keyword evidence="3 12" id="KW-0813">Transport</keyword>
<dbReference type="GO" id="GO:0015079">
    <property type="term" value="F:potassium ion transmembrane transporter activity"/>
    <property type="evidence" value="ECO:0007669"/>
    <property type="project" value="UniProtKB-UniRule"/>
</dbReference>
<dbReference type="HOGENOM" id="CLU_008142_4_2_7"/>
<dbReference type="GO" id="GO:0015293">
    <property type="term" value="F:symporter activity"/>
    <property type="evidence" value="ECO:0007669"/>
    <property type="project" value="UniProtKB-UniRule"/>
</dbReference>
<dbReference type="STRING" id="573370.DMR_15830"/>
<dbReference type="PANTHER" id="PTHR30540:SF79">
    <property type="entry name" value="LOW AFFINITY POTASSIUM TRANSPORT SYSTEM PROTEIN KUP"/>
    <property type="match status" value="1"/>
</dbReference>
<comment type="subcellular location">
    <subcellularLocation>
        <location evidence="12">Cell inner membrane</location>
        <topology evidence="12">Multi-pass membrane protein</topology>
    </subcellularLocation>
    <subcellularLocation>
        <location evidence="1">Membrane</location>
        <topology evidence="1">Multi-pass membrane protein</topology>
    </subcellularLocation>
</comment>
<evidence type="ECO:0000259" key="14">
    <source>
        <dbReference type="Pfam" id="PF22776"/>
    </source>
</evidence>
<feature type="transmembrane region" description="Helical" evidence="12">
    <location>
        <begin position="349"/>
        <end position="370"/>
    </location>
</feature>
<evidence type="ECO:0000256" key="7">
    <source>
        <dbReference type="ARBA" id="ARBA00022847"/>
    </source>
</evidence>
<organism evidence="15 16">
    <name type="scientific">Solidesulfovibrio magneticus (strain ATCC 700980 / DSM 13731 / RS-1)</name>
    <name type="common">Desulfovibrio magneticus</name>
    <dbReference type="NCBI Taxonomy" id="573370"/>
    <lineage>
        <taxon>Bacteria</taxon>
        <taxon>Pseudomonadati</taxon>
        <taxon>Thermodesulfobacteriota</taxon>
        <taxon>Desulfovibrionia</taxon>
        <taxon>Desulfovibrionales</taxon>
        <taxon>Desulfovibrionaceae</taxon>
        <taxon>Solidesulfovibrio</taxon>
    </lineage>
</organism>
<feature type="transmembrane region" description="Helical" evidence="12">
    <location>
        <begin position="376"/>
        <end position="397"/>
    </location>
</feature>
<dbReference type="HAMAP" id="MF_01522">
    <property type="entry name" value="Kup"/>
    <property type="match status" value="1"/>
</dbReference>
<feature type="transmembrane region" description="Helical" evidence="12">
    <location>
        <begin position="181"/>
        <end position="204"/>
    </location>
</feature>
<gene>
    <name evidence="12 15" type="primary">kup</name>
    <name evidence="15" type="ordered locus">DMR_15830</name>
</gene>
<evidence type="ECO:0000256" key="6">
    <source>
        <dbReference type="ARBA" id="ARBA00022692"/>
    </source>
</evidence>
<reference evidence="15 16" key="1">
    <citation type="journal article" date="2009" name="Genome Res.">
        <title>Whole genome sequence of Desulfovibrio magneticus strain RS-1 revealed common gene clusters in magnetotactic bacteria.</title>
        <authorList>
            <person name="Nakazawa H."/>
            <person name="Arakaki A."/>
            <person name="Narita-Yamada S."/>
            <person name="Yashiro I."/>
            <person name="Jinno K."/>
            <person name="Aoki N."/>
            <person name="Tsuruyama A."/>
            <person name="Okamura Y."/>
            <person name="Tanikawa S."/>
            <person name="Fujita N."/>
            <person name="Takeyama H."/>
            <person name="Matsunaga T."/>
        </authorList>
    </citation>
    <scope>NUCLEOTIDE SEQUENCE [LARGE SCALE GENOMIC DNA]</scope>
    <source>
        <strain evidence="16">ATCC 700980 / DSM 13731 / RS-1</strain>
    </source>
</reference>
<evidence type="ECO:0000259" key="13">
    <source>
        <dbReference type="Pfam" id="PF02705"/>
    </source>
</evidence>
<evidence type="ECO:0000256" key="8">
    <source>
        <dbReference type="ARBA" id="ARBA00022958"/>
    </source>
</evidence>
<dbReference type="EMBL" id="AP010904">
    <property type="protein sequence ID" value="BAH75074.1"/>
    <property type="molecule type" value="Genomic_DNA"/>
</dbReference>
<evidence type="ECO:0000256" key="4">
    <source>
        <dbReference type="ARBA" id="ARBA00022475"/>
    </source>
</evidence>
<comment type="catalytic activity">
    <reaction evidence="12">
        <text>K(+)(in) + H(+)(in) = K(+)(out) + H(+)(out)</text>
        <dbReference type="Rhea" id="RHEA:28490"/>
        <dbReference type="ChEBI" id="CHEBI:15378"/>
        <dbReference type="ChEBI" id="CHEBI:29103"/>
    </reaction>
</comment>
<keyword evidence="7 12" id="KW-0769">Symport</keyword>
<evidence type="ECO:0000256" key="2">
    <source>
        <dbReference type="ARBA" id="ARBA00007019"/>
    </source>
</evidence>
<name>C4XP93_SOLM1</name>
<dbReference type="Pfam" id="PF22776">
    <property type="entry name" value="K_trans_C"/>
    <property type="match status" value="1"/>
</dbReference>
<feature type="domain" description="K+ potassium transporter integral membrane" evidence="13">
    <location>
        <begin position="23"/>
        <end position="475"/>
    </location>
</feature>
<keyword evidence="5 12" id="KW-0633">Potassium transport</keyword>
<feature type="transmembrane region" description="Helical" evidence="12">
    <location>
        <begin position="259"/>
        <end position="280"/>
    </location>
</feature>
<dbReference type="Proteomes" id="UP000009071">
    <property type="component" value="Chromosome"/>
</dbReference>
<dbReference type="Pfam" id="PF02705">
    <property type="entry name" value="K_trans"/>
    <property type="match status" value="1"/>
</dbReference>
<feature type="transmembrane region" description="Helical" evidence="12">
    <location>
        <begin position="409"/>
        <end position="429"/>
    </location>
</feature>
<feature type="transmembrane region" description="Helical" evidence="12">
    <location>
        <begin position="21"/>
        <end position="40"/>
    </location>
</feature>
<dbReference type="eggNOG" id="COG3158">
    <property type="taxonomic scope" value="Bacteria"/>
</dbReference>
<feature type="transmembrane region" description="Helical" evidence="12">
    <location>
        <begin position="150"/>
        <end position="169"/>
    </location>
</feature>
<evidence type="ECO:0000256" key="9">
    <source>
        <dbReference type="ARBA" id="ARBA00022989"/>
    </source>
</evidence>
<feature type="transmembrane region" description="Helical" evidence="12">
    <location>
        <begin position="113"/>
        <end position="138"/>
    </location>
</feature>
<keyword evidence="9 12" id="KW-1133">Transmembrane helix</keyword>
<dbReference type="InterPro" id="IPR053952">
    <property type="entry name" value="K_trans_C"/>
</dbReference>
<dbReference type="GO" id="GO:0005886">
    <property type="term" value="C:plasma membrane"/>
    <property type="evidence" value="ECO:0007669"/>
    <property type="project" value="UniProtKB-SubCell"/>
</dbReference>
<evidence type="ECO:0000256" key="1">
    <source>
        <dbReference type="ARBA" id="ARBA00004141"/>
    </source>
</evidence>
<evidence type="ECO:0000256" key="10">
    <source>
        <dbReference type="ARBA" id="ARBA00023065"/>
    </source>
</evidence>
<comment type="similarity">
    <text evidence="2 12">Belongs to the HAK/KUP transporter (TC 2.A.72) family.</text>
</comment>
<sequence>MENRLNSPRAAHGGHAPKPTAALTLAALGVVFGDIGTSPLYAIKECFHGIHAIAVTPDNILGVLSLIFWSLTMVITVKYVLFITAADNRGEGGIFALIELLPKDAGHRHVRTVLAFLGLCGAALLYGDGIITPAISVLSAVEGLTVATDAAAPLVMPITCLILFGLFAVQRRGTAGIGKVFGPVMLVWFAVLAVLGLKEILLAPQVLSAVNPIHAVKFFLENQLHGVVVLGSVVLCITGGEALYADLGHFGRRPIQRSWLLVVFPCLLLNYFGQGAGLLLDPSIAPNPFYSLVPDTLLYPMAALSTAATVIASQALISGVFSLTRQAIQLGVCPRLRIVHTSSDMEGQIYIPEVNFALMWACIGLTLAFGESSRLAAAYGIAVTATMGITSILYFFVARWTWKQPLYRVLPPVLIFLAFDLAYFGSNLLKVADGGWFTLLIAGLIVLAMATWEDGRAALRRLSVATAVPLRLFLSEVSTKNPIRVPGTAVFMSLSPQGTPVTLLHHYKHNKVFHDKVVILSVTASDVPTVPEADRLDIQDMGQGFYRIVARYGFMETPDVPAVMAQARNLGVPIDPPADTTYFLGRESLLTTGKARMAGFRKSLFALMSRNARPATAYFGLPPGRVVELGVQVEL</sequence>
<evidence type="ECO:0000256" key="12">
    <source>
        <dbReference type="HAMAP-Rule" id="MF_01522"/>
    </source>
</evidence>
<feature type="transmembrane region" description="Helical" evidence="12">
    <location>
        <begin position="60"/>
        <end position="81"/>
    </location>
</feature>
<keyword evidence="12" id="KW-0997">Cell inner membrane</keyword>
<dbReference type="KEGG" id="dma:DMR_15830"/>
<evidence type="ECO:0000256" key="3">
    <source>
        <dbReference type="ARBA" id="ARBA00022448"/>
    </source>
</evidence>
<evidence type="ECO:0000256" key="5">
    <source>
        <dbReference type="ARBA" id="ARBA00022538"/>
    </source>
</evidence>
<feature type="transmembrane region" description="Helical" evidence="12">
    <location>
        <begin position="224"/>
        <end position="247"/>
    </location>
</feature>
<comment type="function">
    <text evidence="12">Transport of potassium into the cell. Likely operates as a K(+):H(+) symporter.</text>
</comment>
<feature type="domain" description="K+ potassium transporter C-terminal" evidence="14">
    <location>
        <begin position="486"/>
        <end position="635"/>
    </location>
</feature>
<dbReference type="InterPro" id="IPR053951">
    <property type="entry name" value="K_trans_N"/>
</dbReference>
<proteinExistence type="inferred from homology"/>
<keyword evidence="6 12" id="KW-0812">Transmembrane</keyword>
<protein>
    <recommendedName>
        <fullName evidence="12">Probable potassium transport system protein Kup</fullName>
    </recommendedName>
</protein>
<keyword evidence="16" id="KW-1185">Reference proteome</keyword>
<keyword evidence="4 12" id="KW-1003">Cell membrane</keyword>
<feature type="transmembrane region" description="Helical" evidence="12">
    <location>
        <begin position="435"/>
        <end position="452"/>
    </location>
</feature>